<dbReference type="PANTHER" id="PTHR30185:SF18">
    <property type="entry name" value="TRANSCRIPTIONAL REGULATOR MTLR"/>
    <property type="match status" value="1"/>
</dbReference>
<dbReference type="InterPro" id="IPR050661">
    <property type="entry name" value="BglG_antiterminators"/>
</dbReference>
<evidence type="ECO:0000256" key="3">
    <source>
        <dbReference type="ARBA" id="ARBA00023015"/>
    </source>
</evidence>
<keyword evidence="5" id="KW-0804">Transcription</keyword>
<dbReference type="InterPro" id="IPR036634">
    <property type="entry name" value="PRD_sf"/>
</dbReference>
<feature type="domain" description="PRD" evidence="7">
    <location>
        <begin position="315"/>
        <end position="427"/>
    </location>
</feature>
<keyword evidence="3" id="KW-0805">Transcription regulation</keyword>
<gene>
    <name evidence="8" type="ORF">ACCQ42_07965</name>
</gene>
<dbReference type="InterPro" id="IPR007737">
    <property type="entry name" value="Mga_HTH"/>
</dbReference>
<dbReference type="InterPro" id="IPR003501">
    <property type="entry name" value="PTS_EIIB_2/3"/>
</dbReference>
<dbReference type="InterPro" id="IPR013196">
    <property type="entry name" value="HTH_11"/>
</dbReference>
<feature type="domain" description="PRD" evidence="7">
    <location>
        <begin position="204"/>
        <end position="309"/>
    </location>
</feature>
<evidence type="ECO:0000256" key="5">
    <source>
        <dbReference type="ARBA" id="ARBA00023163"/>
    </source>
</evidence>
<dbReference type="RefSeq" id="WP_106461765.1">
    <property type="nucleotide sequence ID" value="NZ_JBGMEF010000031.1"/>
</dbReference>
<feature type="domain" description="PTS EIIB type-2" evidence="6">
    <location>
        <begin position="431"/>
        <end position="529"/>
    </location>
</feature>
<evidence type="ECO:0000256" key="4">
    <source>
        <dbReference type="ARBA" id="ARBA00023159"/>
    </source>
</evidence>
<sequence>MKAYNLSQRQKNIIHIIGDNKDDYITVNDIAKKIGVSTRTVQRDLPLIEDFLYENDFSLTKKPGQGLILNESRESIAYLYELLEMVDSSKQYERVERVNFILSRLLTSKQAIKYFVFTLYLKISEKTLVEDLDIIEKWLSVYDIKLIRKRGVGVSIEGREKAIRKAQAKLINDMLDDDKKIEILRDIYDDVKVTLIRENDILSMIDLDIINRTKKSLDKTFARLKISISDNSYFSLLVHISLSIERLRQDKKIDFNEDLVENLKSSQDYELAKEIIGDLEEEFNIEIPDIEIYFVAMHIKGTKITDDKNENFDINEASQSLNITKKLIEKMDKLYRLNLKDDLRLESDLRAHIMPALTRLKYRLAIKNPILDEIRDKYGQIYESLKEIGPDIIRDEGKLPSHTQIPDDEIGYIAIHFITAIESKISQNVGVNILTVCPTGYGTSRLLATKIKNRFSNANIVNNASIMNLNREFLEENDVDLIVSTVKINSLMEEGDISDFAYIEMPALADEDDYLKLTTKLREISRKKYYNGGSVKKSFSEISSKEIGESKIDLGQKIFEISTNLNNLYENTKYFYLEKKDDPYKKASKLVSDDRLEGETIFEAIVERNKLNPTYYEEFNLYLIHAKCEINRPKLGFGKIEDSHDIVIVMISSLDEKDEIIKFFSEISEKIVSDDAFLRALRTLNQNKIDRNLREIIYNIIRENIEKEGE</sequence>
<evidence type="ECO:0000313" key="8">
    <source>
        <dbReference type="EMBL" id="MFO3667703.1"/>
    </source>
</evidence>
<dbReference type="SUPFAM" id="SSF63520">
    <property type="entry name" value="PTS-regulatory domain, PRD"/>
    <property type="match status" value="2"/>
</dbReference>
<dbReference type="Gene3D" id="3.40.930.10">
    <property type="entry name" value="Mannitol-specific EII, Chain A"/>
    <property type="match status" value="1"/>
</dbReference>
<dbReference type="Proteomes" id="UP001637994">
    <property type="component" value="Unassembled WGS sequence"/>
</dbReference>
<protein>
    <submittedName>
        <fullName evidence="8">Transcription antiterminator</fullName>
    </submittedName>
</protein>
<keyword evidence="4" id="KW-0010">Activator</keyword>
<dbReference type="PROSITE" id="PS51372">
    <property type="entry name" value="PRD_2"/>
    <property type="match status" value="2"/>
</dbReference>
<dbReference type="PROSITE" id="PS51099">
    <property type="entry name" value="PTS_EIIB_TYPE_2"/>
    <property type="match status" value="1"/>
</dbReference>
<dbReference type="InterPro" id="IPR011608">
    <property type="entry name" value="PRD"/>
</dbReference>
<dbReference type="InterPro" id="IPR013011">
    <property type="entry name" value="PTS_EIIB_2"/>
</dbReference>
<evidence type="ECO:0000259" key="6">
    <source>
        <dbReference type="PROSITE" id="PS51099"/>
    </source>
</evidence>
<keyword evidence="2" id="KW-0677">Repeat</keyword>
<accession>A0ABW9MFC3</accession>
<evidence type="ECO:0000256" key="1">
    <source>
        <dbReference type="ARBA" id="ARBA00022679"/>
    </source>
</evidence>
<dbReference type="Pfam" id="PF08279">
    <property type="entry name" value="HTH_11"/>
    <property type="match status" value="1"/>
</dbReference>
<dbReference type="Pfam" id="PF02302">
    <property type="entry name" value="PTS_IIB"/>
    <property type="match status" value="1"/>
</dbReference>
<dbReference type="InterPro" id="IPR036388">
    <property type="entry name" value="WH-like_DNA-bd_sf"/>
</dbReference>
<dbReference type="Pfam" id="PF05043">
    <property type="entry name" value="Mga"/>
    <property type="match status" value="1"/>
</dbReference>
<keyword evidence="1" id="KW-0808">Transferase</keyword>
<dbReference type="Gene3D" id="3.40.50.2300">
    <property type="match status" value="1"/>
</dbReference>
<dbReference type="InterPro" id="IPR036095">
    <property type="entry name" value="PTS_EIIB-like_sf"/>
</dbReference>
<dbReference type="SUPFAM" id="SSF55804">
    <property type="entry name" value="Phoshotransferase/anion transport protein"/>
    <property type="match status" value="1"/>
</dbReference>
<proteinExistence type="predicted"/>
<evidence type="ECO:0000313" key="9">
    <source>
        <dbReference type="Proteomes" id="UP001637994"/>
    </source>
</evidence>
<dbReference type="CDD" id="cd00133">
    <property type="entry name" value="PTS_IIB"/>
    <property type="match status" value="1"/>
</dbReference>
<dbReference type="InterPro" id="IPR002178">
    <property type="entry name" value="PTS_EIIA_type-2_dom"/>
</dbReference>
<dbReference type="Pfam" id="PF00359">
    <property type="entry name" value="PTS_EIIA_2"/>
    <property type="match status" value="1"/>
</dbReference>
<evidence type="ECO:0000259" key="7">
    <source>
        <dbReference type="PROSITE" id="PS51372"/>
    </source>
</evidence>
<dbReference type="PANTHER" id="PTHR30185">
    <property type="entry name" value="CRYPTIC BETA-GLUCOSIDE BGL OPERON ANTITERMINATOR"/>
    <property type="match status" value="1"/>
</dbReference>
<dbReference type="Pfam" id="PF00874">
    <property type="entry name" value="PRD"/>
    <property type="match status" value="2"/>
</dbReference>
<dbReference type="SUPFAM" id="SSF52794">
    <property type="entry name" value="PTS system IIB component-like"/>
    <property type="match status" value="1"/>
</dbReference>
<name>A0ABW9MFC3_9FIRM</name>
<evidence type="ECO:0000256" key="2">
    <source>
        <dbReference type="ARBA" id="ARBA00022737"/>
    </source>
</evidence>
<comment type="caution">
    <text evidence="8">The sequence shown here is derived from an EMBL/GenBank/DDBJ whole genome shotgun (WGS) entry which is preliminary data.</text>
</comment>
<reference evidence="8 9" key="1">
    <citation type="journal article" date="2025" name="Anaerobe">
        <title>Description of Anaerococcus kampingiae sp. nov., Anaerococcus groningensis sp. nov., Anaerococcus martiniensis sp. nov., and Anaerococcus cruorum sp. nov., isolated from human clinical specimens.</title>
        <authorList>
            <person name="Boiten K.E."/>
            <person name="Meijer J."/>
            <person name="van Wezel E.M."/>
            <person name="Veloo A.C.M."/>
        </authorList>
    </citation>
    <scope>NUCLEOTIDE SEQUENCE [LARGE SCALE GENOMIC DNA]</scope>
    <source>
        <strain evidence="8 9">ENR0874</strain>
    </source>
</reference>
<keyword evidence="9" id="KW-1185">Reference proteome</keyword>
<dbReference type="InterPro" id="IPR016152">
    <property type="entry name" value="PTrfase/Anion_transptr"/>
</dbReference>
<dbReference type="Gene3D" id="1.10.1790.10">
    <property type="entry name" value="PRD domain"/>
    <property type="match status" value="2"/>
</dbReference>
<dbReference type="InterPro" id="IPR036390">
    <property type="entry name" value="WH_DNA-bd_sf"/>
</dbReference>
<organism evidence="8 9">
    <name type="scientific">Anaerococcus kampingae</name>
    <dbReference type="NCBI Taxonomy" id="3115614"/>
    <lineage>
        <taxon>Bacteria</taxon>
        <taxon>Bacillati</taxon>
        <taxon>Bacillota</taxon>
        <taxon>Tissierellia</taxon>
        <taxon>Tissierellales</taxon>
        <taxon>Peptoniphilaceae</taxon>
        <taxon>Anaerococcus</taxon>
    </lineage>
</organism>
<dbReference type="SUPFAM" id="SSF46785">
    <property type="entry name" value="Winged helix' DNA-binding domain"/>
    <property type="match status" value="1"/>
</dbReference>
<dbReference type="EMBL" id="JBGMEF010000031">
    <property type="protein sequence ID" value="MFO3667703.1"/>
    <property type="molecule type" value="Genomic_DNA"/>
</dbReference>
<dbReference type="Gene3D" id="1.10.10.10">
    <property type="entry name" value="Winged helix-like DNA-binding domain superfamily/Winged helix DNA-binding domain"/>
    <property type="match status" value="2"/>
</dbReference>